<dbReference type="SUPFAM" id="SSF103473">
    <property type="entry name" value="MFS general substrate transporter"/>
    <property type="match status" value="1"/>
</dbReference>
<keyword evidence="5 6" id="KW-0472">Membrane</keyword>
<evidence type="ECO:0000313" key="9">
    <source>
        <dbReference type="Proteomes" id="UP001139011"/>
    </source>
</evidence>
<feature type="transmembrane region" description="Helical" evidence="6">
    <location>
        <begin position="140"/>
        <end position="165"/>
    </location>
</feature>
<feature type="transmembrane region" description="Helical" evidence="6">
    <location>
        <begin position="171"/>
        <end position="196"/>
    </location>
</feature>
<evidence type="ECO:0000256" key="3">
    <source>
        <dbReference type="ARBA" id="ARBA00022692"/>
    </source>
</evidence>
<dbReference type="AlphaFoldDB" id="A0A9X2BEG4"/>
<keyword evidence="3 6" id="KW-0812">Transmembrane</keyword>
<organism evidence="8 9">
    <name type="scientific">Fictibacillus marinisediminis</name>
    <dbReference type="NCBI Taxonomy" id="2878389"/>
    <lineage>
        <taxon>Bacteria</taxon>
        <taxon>Bacillati</taxon>
        <taxon>Bacillota</taxon>
        <taxon>Bacilli</taxon>
        <taxon>Bacillales</taxon>
        <taxon>Fictibacillaceae</taxon>
        <taxon>Fictibacillus</taxon>
    </lineage>
</organism>
<feature type="transmembrane region" description="Helical" evidence="6">
    <location>
        <begin position="110"/>
        <end position="128"/>
    </location>
</feature>
<gene>
    <name evidence="8" type="ORF">LCY76_20645</name>
</gene>
<keyword evidence="9" id="KW-1185">Reference proteome</keyword>
<dbReference type="RefSeq" id="WP_248254207.1">
    <property type="nucleotide sequence ID" value="NZ_JAIWJX010000002.1"/>
</dbReference>
<evidence type="ECO:0000313" key="8">
    <source>
        <dbReference type="EMBL" id="MCK6258984.1"/>
    </source>
</evidence>
<feature type="transmembrane region" description="Helical" evidence="6">
    <location>
        <begin position="55"/>
        <end position="75"/>
    </location>
</feature>
<keyword evidence="2" id="KW-0813">Transport</keyword>
<feature type="transmembrane region" description="Helical" evidence="6">
    <location>
        <begin position="370"/>
        <end position="391"/>
    </location>
</feature>
<evidence type="ECO:0000259" key="7">
    <source>
        <dbReference type="PROSITE" id="PS50850"/>
    </source>
</evidence>
<dbReference type="InterPro" id="IPR052524">
    <property type="entry name" value="MFS_Cyanate_Porter"/>
</dbReference>
<evidence type="ECO:0000256" key="1">
    <source>
        <dbReference type="ARBA" id="ARBA00004651"/>
    </source>
</evidence>
<evidence type="ECO:0000256" key="4">
    <source>
        <dbReference type="ARBA" id="ARBA00022989"/>
    </source>
</evidence>
<dbReference type="CDD" id="cd17339">
    <property type="entry name" value="MFS_NIMT_CynX_like"/>
    <property type="match status" value="1"/>
</dbReference>
<proteinExistence type="predicted"/>
<dbReference type="InterPro" id="IPR036259">
    <property type="entry name" value="MFS_trans_sf"/>
</dbReference>
<feature type="transmembrane region" description="Helical" evidence="6">
    <location>
        <begin position="341"/>
        <end position="364"/>
    </location>
</feature>
<reference evidence="8" key="1">
    <citation type="submission" date="2021-09" db="EMBL/GenBank/DDBJ databases">
        <title>Genome analysis of Fictibacillus sp. KIGAM418 isolated from marine sediment.</title>
        <authorList>
            <person name="Seo M.-J."/>
            <person name="Cho E.-S."/>
            <person name="Hwang C.Y."/>
        </authorList>
    </citation>
    <scope>NUCLEOTIDE SEQUENCE</scope>
    <source>
        <strain evidence="8">KIGAM418</strain>
    </source>
</reference>
<accession>A0A9X2BEG4</accession>
<dbReference type="EMBL" id="JAIWJX010000002">
    <property type="protein sequence ID" value="MCK6258984.1"/>
    <property type="molecule type" value="Genomic_DNA"/>
</dbReference>
<protein>
    <submittedName>
        <fullName evidence="8">MFS transporter</fullName>
    </submittedName>
</protein>
<keyword evidence="4 6" id="KW-1133">Transmembrane helix</keyword>
<dbReference type="PANTHER" id="PTHR23523:SF2">
    <property type="entry name" value="2-NITROIMIDAZOLE TRANSPORTER"/>
    <property type="match status" value="1"/>
</dbReference>
<feature type="transmembrane region" description="Helical" evidence="6">
    <location>
        <begin position="216"/>
        <end position="242"/>
    </location>
</feature>
<dbReference type="PROSITE" id="PS50850">
    <property type="entry name" value="MFS"/>
    <property type="match status" value="1"/>
</dbReference>
<feature type="domain" description="Major facilitator superfamily (MFS) profile" evidence="7">
    <location>
        <begin position="17"/>
        <end position="396"/>
    </location>
</feature>
<feature type="transmembrane region" description="Helical" evidence="6">
    <location>
        <begin position="308"/>
        <end position="329"/>
    </location>
</feature>
<dbReference type="InterPro" id="IPR011701">
    <property type="entry name" value="MFS"/>
</dbReference>
<dbReference type="Pfam" id="PF07690">
    <property type="entry name" value="MFS_1"/>
    <property type="match status" value="1"/>
</dbReference>
<evidence type="ECO:0000256" key="2">
    <source>
        <dbReference type="ARBA" id="ARBA00022448"/>
    </source>
</evidence>
<sequence length="412" mass="43991">MISKKQIYHTQSVSKPGVWLLILGIVFAGANLRAPLTCVGPIIEIIRKNTGMSNTLAGMLTTLPLLAFALISPVAPKIARRFGLEHTLFGALLLLGAGILLRSVPFTPGLFSGTILLGIAIAVCNVLLPSLIKREFPNKVGLMTGTYSVSMNMWAAIASGVSIPITKGLGYGWRFSLVCWALISLVSIIVWIPQLLQKQHVPKSSSSGTHLWGSGLAWKVTLFMGLQSTVFYAIITWLPAILHQQGVNPTKAGWLLSLTQFASLPPTFIVPILAGRSANQRKLVAFTVIFLLMGYAGILSGVTSLAPLYVILIGIAIGSGFGLANMFFLLRTQNAHQAAELSGMAQSVGYLLAAIGPALFGFLHDKTHSWTVPLIILVVAAILLYVVGIGAGSNSYVRTENDHGNTNLKQAN</sequence>
<feature type="transmembrane region" description="Helical" evidence="6">
    <location>
        <begin position="20"/>
        <end position="43"/>
    </location>
</feature>
<dbReference type="Gene3D" id="1.20.1250.20">
    <property type="entry name" value="MFS general substrate transporter like domains"/>
    <property type="match status" value="2"/>
</dbReference>
<dbReference type="GO" id="GO:0005886">
    <property type="term" value="C:plasma membrane"/>
    <property type="evidence" value="ECO:0007669"/>
    <property type="project" value="UniProtKB-SubCell"/>
</dbReference>
<feature type="transmembrane region" description="Helical" evidence="6">
    <location>
        <begin position="283"/>
        <end position="302"/>
    </location>
</feature>
<dbReference type="Proteomes" id="UP001139011">
    <property type="component" value="Unassembled WGS sequence"/>
</dbReference>
<comment type="subcellular location">
    <subcellularLocation>
        <location evidence="1">Cell membrane</location>
        <topology evidence="1">Multi-pass membrane protein</topology>
    </subcellularLocation>
</comment>
<name>A0A9X2BEG4_9BACL</name>
<dbReference type="GO" id="GO:0022857">
    <property type="term" value="F:transmembrane transporter activity"/>
    <property type="evidence" value="ECO:0007669"/>
    <property type="project" value="InterPro"/>
</dbReference>
<feature type="transmembrane region" description="Helical" evidence="6">
    <location>
        <begin position="87"/>
        <end position="104"/>
    </location>
</feature>
<evidence type="ECO:0000256" key="6">
    <source>
        <dbReference type="SAM" id="Phobius"/>
    </source>
</evidence>
<dbReference type="InterPro" id="IPR020846">
    <property type="entry name" value="MFS_dom"/>
</dbReference>
<dbReference type="PANTHER" id="PTHR23523">
    <property type="match status" value="1"/>
</dbReference>
<comment type="caution">
    <text evidence="8">The sequence shown here is derived from an EMBL/GenBank/DDBJ whole genome shotgun (WGS) entry which is preliminary data.</text>
</comment>
<feature type="transmembrane region" description="Helical" evidence="6">
    <location>
        <begin position="254"/>
        <end position="274"/>
    </location>
</feature>
<evidence type="ECO:0000256" key="5">
    <source>
        <dbReference type="ARBA" id="ARBA00023136"/>
    </source>
</evidence>